<dbReference type="Proteomes" id="UP000564378">
    <property type="component" value="Unassembled WGS sequence"/>
</dbReference>
<dbReference type="PROSITE" id="PS51123">
    <property type="entry name" value="OMPA_2"/>
    <property type="match status" value="1"/>
</dbReference>
<evidence type="ECO:0000256" key="2">
    <source>
        <dbReference type="ARBA" id="ARBA00023136"/>
    </source>
</evidence>
<dbReference type="InterPro" id="IPR036737">
    <property type="entry name" value="OmpA-like_sf"/>
</dbReference>
<dbReference type="InterPro" id="IPR006664">
    <property type="entry name" value="OMP_bac"/>
</dbReference>
<keyword evidence="2 4" id="KW-0472">Membrane</keyword>
<evidence type="ECO:0000256" key="5">
    <source>
        <dbReference type="SAM" id="MobiDB-lite"/>
    </source>
</evidence>
<evidence type="ECO:0000313" key="8">
    <source>
        <dbReference type="Proteomes" id="UP000564378"/>
    </source>
</evidence>
<feature type="region of interest" description="Disordered" evidence="5">
    <location>
        <begin position="159"/>
        <end position="180"/>
    </location>
</feature>
<evidence type="ECO:0000256" key="3">
    <source>
        <dbReference type="ARBA" id="ARBA00023237"/>
    </source>
</evidence>
<keyword evidence="3" id="KW-0998">Cell outer membrane</keyword>
<dbReference type="SUPFAM" id="SSF103088">
    <property type="entry name" value="OmpA-like"/>
    <property type="match status" value="1"/>
</dbReference>
<reference evidence="7 8" key="1">
    <citation type="submission" date="2020-08" db="EMBL/GenBank/DDBJ databases">
        <title>Draft genome sequence of Parasphingopyxis sp. GrpM-11.</title>
        <authorList>
            <person name="Oh J."/>
            <person name="Roh D.-H."/>
        </authorList>
    </citation>
    <scope>NUCLEOTIDE SEQUENCE [LARGE SCALE GENOMIC DNA]</scope>
    <source>
        <strain evidence="7 8">GrpM-11</strain>
    </source>
</reference>
<evidence type="ECO:0000256" key="1">
    <source>
        <dbReference type="ARBA" id="ARBA00004442"/>
    </source>
</evidence>
<dbReference type="PRINTS" id="PR01021">
    <property type="entry name" value="OMPADOMAIN"/>
</dbReference>
<protein>
    <submittedName>
        <fullName evidence="7">OmpA family protein</fullName>
    </submittedName>
</protein>
<keyword evidence="8" id="KW-1185">Reference proteome</keyword>
<evidence type="ECO:0000259" key="6">
    <source>
        <dbReference type="PROSITE" id="PS51123"/>
    </source>
</evidence>
<dbReference type="PANTHER" id="PTHR30329:SF21">
    <property type="entry name" value="LIPOPROTEIN YIAD-RELATED"/>
    <property type="match status" value="1"/>
</dbReference>
<dbReference type="Gene3D" id="3.30.1330.60">
    <property type="entry name" value="OmpA-like domain"/>
    <property type="match status" value="1"/>
</dbReference>
<dbReference type="CDD" id="cd07185">
    <property type="entry name" value="OmpA_C-like"/>
    <property type="match status" value="1"/>
</dbReference>
<dbReference type="InterPro" id="IPR006665">
    <property type="entry name" value="OmpA-like"/>
</dbReference>
<comment type="caution">
    <text evidence="7">The sequence shown here is derived from an EMBL/GenBank/DDBJ whole genome shotgun (WGS) entry which is preliminary data.</text>
</comment>
<sequence>MPALAKFLLGLLGVVALTWLWLGPLGNGGAQGDSGASPVAEASAEETIDNTAEAAGETDAGADAQVAAAPSGACVDALNTAIASDRIQFRSGSPYLNPDARRLLDRIAEAASDCPGVRIDIAGYTSASGREGVNMEMSAFRATTVRDALVERGVPEGMLTTQGRGAADPIGGNPADPANRRVEFTVSATDRGDAS</sequence>
<dbReference type="AlphaFoldDB" id="A0A842HUC4"/>
<proteinExistence type="predicted"/>
<evidence type="ECO:0000313" key="7">
    <source>
        <dbReference type="EMBL" id="MBC2776133.1"/>
    </source>
</evidence>
<feature type="domain" description="OmpA-like" evidence="6">
    <location>
        <begin position="76"/>
        <end position="190"/>
    </location>
</feature>
<dbReference type="GO" id="GO:0009279">
    <property type="term" value="C:cell outer membrane"/>
    <property type="evidence" value="ECO:0007669"/>
    <property type="project" value="UniProtKB-SubCell"/>
</dbReference>
<name>A0A842HUC4_9SPHN</name>
<dbReference type="RefSeq" id="WP_185799446.1">
    <property type="nucleotide sequence ID" value="NZ_JACJVJ010000001.1"/>
</dbReference>
<organism evidence="7 8">
    <name type="scientific">Parasphingopyxis marina</name>
    <dbReference type="NCBI Taxonomy" id="2761622"/>
    <lineage>
        <taxon>Bacteria</taxon>
        <taxon>Pseudomonadati</taxon>
        <taxon>Pseudomonadota</taxon>
        <taxon>Alphaproteobacteria</taxon>
        <taxon>Sphingomonadales</taxon>
        <taxon>Sphingomonadaceae</taxon>
        <taxon>Parasphingopyxis</taxon>
    </lineage>
</organism>
<evidence type="ECO:0000256" key="4">
    <source>
        <dbReference type="PROSITE-ProRule" id="PRU00473"/>
    </source>
</evidence>
<dbReference type="Pfam" id="PF00691">
    <property type="entry name" value="OmpA"/>
    <property type="match status" value="1"/>
</dbReference>
<dbReference type="EMBL" id="JACJVJ010000001">
    <property type="protein sequence ID" value="MBC2776133.1"/>
    <property type="molecule type" value="Genomic_DNA"/>
</dbReference>
<comment type="subcellular location">
    <subcellularLocation>
        <location evidence="1">Cell outer membrane</location>
    </subcellularLocation>
</comment>
<dbReference type="PANTHER" id="PTHR30329">
    <property type="entry name" value="STATOR ELEMENT OF FLAGELLAR MOTOR COMPLEX"/>
    <property type="match status" value="1"/>
</dbReference>
<accession>A0A842HUC4</accession>
<gene>
    <name evidence="7" type="ORF">H6P80_00735</name>
</gene>
<dbReference type="InterPro" id="IPR050330">
    <property type="entry name" value="Bact_OuterMem_StrucFunc"/>
</dbReference>